<name>A0ABT7AHV8_9HYPH</name>
<sequence length="182" mass="18835">MSLPVLSPADARRLCDGGALLVDIREADEFARERIPGARHLPLSLLDRAEFAPPPGAAVIFLCRSGARTAGNAARLAARARGAAGVYLLAGGLDAWKKAGLPVAADRGRPLELQRQVQIAAGALALGGSLLGLVVSPWFLVVPAFVGAGLITAGVTGFCAMARLLLRMPWNRDLRGACPPAA</sequence>
<feature type="domain" description="Rhodanese" evidence="2">
    <location>
        <begin position="15"/>
        <end position="105"/>
    </location>
</feature>
<dbReference type="PANTHER" id="PTHR44086:SF10">
    <property type="entry name" value="THIOSULFATE SULFURTRANSFERASE_RHODANESE-LIKE DOMAIN-CONTAINING PROTEIN 3"/>
    <property type="match status" value="1"/>
</dbReference>
<dbReference type="PANTHER" id="PTHR44086">
    <property type="entry name" value="THIOSULFATE SULFURTRANSFERASE RDL2, MITOCHONDRIAL-RELATED"/>
    <property type="match status" value="1"/>
</dbReference>
<gene>
    <name evidence="3" type="ORF">QNA08_12065</name>
</gene>
<dbReference type="InterPro" id="IPR021309">
    <property type="entry name" value="YgaP-like_TM"/>
</dbReference>
<dbReference type="InterPro" id="IPR001763">
    <property type="entry name" value="Rhodanese-like_dom"/>
</dbReference>
<keyword evidence="1" id="KW-0812">Transmembrane</keyword>
<dbReference type="Gene3D" id="3.40.250.10">
    <property type="entry name" value="Rhodanese-like domain"/>
    <property type="match status" value="1"/>
</dbReference>
<evidence type="ECO:0000259" key="2">
    <source>
        <dbReference type="PROSITE" id="PS50206"/>
    </source>
</evidence>
<dbReference type="EMBL" id="JASJEV010000007">
    <property type="protein sequence ID" value="MDJ1158970.1"/>
    <property type="molecule type" value="Genomic_DNA"/>
</dbReference>
<dbReference type="Gene3D" id="6.10.140.1340">
    <property type="match status" value="1"/>
</dbReference>
<organism evidence="3 4">
    <name type="scientific">Chelatococcus albus</name>
    <dbReference type="NCBI Taxonomy" id="3047466"/>
    <lineage>
        <taxon>Bacteria</taxon>
        <taxon>Pseudomonadati</taxon>
        <taxon>Pseudomonadota</taxon>
        <taxon>Alphaproteobacteria</taxon>
        <taxon>Hyphomicrobiales</taxon>
        <taxon>Chelatococcaceae</taxon>
        <taxon>Chelatococcus</taxon>
    </lineage>
</organism>
<dbReference type="PROSITE" id="PS50206">
    <property type="entry name" value="RHODANESE_3"/>
    <property type="match status" value="1"/>
</dbReference>
<dbReference type="RefSeq" id="WP_283740971.1">
    <property type="nucleotide sequence ID" value="NZ_JASJEV010000007.1"/>
</dbReference>
<keyword evidence="4" id="KW-1185">Reference proteome</keyword>
<reference evidence="3 4" key="1">
    <citation type="submission" date="2023-05" db="EMBL/GenBank/DDBJ databases">
        <title>Chelatococcus sp. nov., a moderately thermophilic bacterium isolated from hot spring microbial mat.</title>
        <authorList>
            <person name="Hu C.-J."/>
            <person name="Li W.-J."/>
        </authorList>
    </citation>
    <scope>NUCLEOTIDE SEQUENCE [LARGE SCALE GENOMIC DNA]</scope>
    <source>
        <strain evidence="3 4">SYSU G07232</strain>
    </source>
</reference>
<evidence type="ECO:0000313" key="4">
    <source>
        <dbReference type="Proteomes" id="UP001321492"/>
    </source>
</evidence>
<dbReference type="Pfam" id="PF00581">
    <property type="entry name" value="Rhodanese"/>
    <property type="match status" value="1"/>
</dbReference>
<feature type="transmembrane region" description="Helical" evidence="1">
    <location>
        <begin position="117"/>
        <end position="139"/>
    </location>
</feature>
<dbReference type="SUPFAM" id="SSF52821">
    <property type="entry name" value="Rhodanese/Cell cycle control phosphatase"/>
    <property type="match status" value="1"/>
</dbReference>
<evidence type="ECO:0000256" key="1">
    <source>
        <dbReference type="SAM" id="Phobius"/>
    </source>
</evidence>
<dbReference type="InterPro" id="IPR036873">
    <property type="entry name" value="Rhodanese-like_dom_sf"/>
</dbReference>
<dbReference type="Proteomes" id="UP001321492">
    <property type="component" value="Unassembled WGS sequence"/>
</dbReference>
<proteinExistence type="predicted"/>
<feature type="transmembrane region" description="Helical" evidence="1">
    <location>
        <begin position="145"/>
        <end position="166"/>
    </location>
</feature>
<keyword evidence="1" id="KW-1133">Transmembrane helix</keyword>
<protein>
    <submittedName>
        <fullName evidence="3">Rhodanese-like domain-containing protein</fullName>
    </submittedName>
</protein>
<comment type="caution">
    <text evidence="3">The sequence shown here is derived from an EMBL/GenBank/DDBJ whole genome shotgun (WGS) entry which is preliminary data.</text>
</comment>
<dbReference type="SMART" id="SM00450">
    <property type="entry name" value="RHOD"/>
    <property type="match status" value="1"/>
</dbReference>
<accession>A0ABT7AHV8</accession>
<keyword evidence="1" id="KW-0472">Membrane</keyword>
<evidence type="ECO:0000313" key="3">
    <source>
        <dbReference type="EMBL" id="MDJ1158970.1"/>
    </source>
</evidence>
<dbReference type="Pfam" id="PF11127">
    <property type="entry name" value="YgaP-like_TM"/>
    <property type="match status" value="1"/>
</dbReference>